<comment type="caution">
    <text evidence="2">The sequence shown here is derived from an EMBL/GenBank/DDBJ whole genome shotgun (WGS) entry which is preliminary data.</text>
</comment>
<feature type="compositionally biased region" description="Basic and acidic residues" evidence="1">
    <location>
        <begin position="64"/>
        <end position="81"/>
    </location>
</feature>
<name>A0A9N7VMM6_PLEPL</name>
<evidence type="ECO:0000256" key="1">
    <source>
        <dbReference type="SAM" id="MobiDB-lite"/>
    </source>
</evidence>
<protein>
    <submittedName>
        <fullName evidence="2">Uncharacterized protein</fullName>
    </submittedName>
</protein>
<dbReference type="AlphaFoldDB" id="A0A9N7VMM6"/>
<feature type="region of interest" description="Disordered" evidence="1">
    <location>
        <begin position="30"/>
        <end position="124"/>
    </location>
</feature>
<keyword evidence="3" id="KW-1185">Reference proteome</keyword>
<feature type="compositionally biased region" description="Polar residues" evidence="1">
    <location>
        <begin position="109"/>
        <end position="124"/>
    </location>
</feature>
<accession>A0A9N7VMM6</accession>
<dbReference type="Proteomes" id="UP001153269">
    <property type="component" value="Unassembled WGS sequence"/>
</dbReference>
<proteinExistence type="predicted"/>
<dbReference type="EMBL" id="CADEAL010004269">
    <property type="protein sequence ID" value="CAB1455767.1"/>
    <property type="molecule type" value="Genomic_DNA"/>
</dbReference>
<reference evidence="2" key="1">
    <citation type="submission" date="2020-03" db="EMBL/GenBank/DDBJ databases">
        <authorList>
            <person name="Weist P."/>
        </authorList>
    </citation>
    <scope>NUCLEOTIDE SEQUENCE</scope>
</reference>
<evidence type="ECO:0000313" key="3">
    <source>
        <dbReference type="Proteomes" id="UP001153269"/>
    </source>
</evidence>
<gene>
    <name evidence="2" type="ORF">PLEPLA_LOCUS43548</name>
</gene>
<organism evidence="2 3">
    <name type="scientific">Pleuronectes platessa</name>
    <name type="common">European plaice</name>
    <dbReference type="NCBI Taxonomy" id="8262"/>
    <lineage>
        <taxon>Eukaryota</taxon>
        <taxon>Metazoa</taxon>
        <taxon>Chordata</taxon>
        <taxon>Craniata</taxon>
        <taxon>Vertebrata</taxon>
        <taxon>Euteleostomi</taxon>
        <taxon>Actinopterygii</taxon>
        <taxon>Neopterygii</taxon>
        <taxon>Teleostei</taxon>
        <taxon>Neoteleostei</taxon>
        <taxon>Acanthomorphata</taxon>
        <taxon>Carangaria</taxon>
        <taxon>Pleuronectiformes</taxon>
        <taxon>Pleuronectoidei</taxon>
        <taxon>Pleuronectidae</taxon>
        <taxon>Pleuronectes</taxon>
    </lineage>
</organism>
<evidence type="ECO:0000313" key="2">
    <source>
        <dbReference type="EMBL" id="CAB1455767.1"/>
    </source>
</evidence>
<sequence>MDGACHWSRSAWFSAARREFLGAKNGREKLAEGRSGDLKQLNGSCPKIPIADFPSHAGGIDARGNPEPDKRSPRLNVRETIPRATAQCQTAPGPESDRGHTGLEEVVELSQQQKGRSETQGNRSQFLAALPAAPLVFAAEGDESQTAAAGVP</sequence>